<evidence type="ECO:0000313" key="1">
    <source>
        <dbReference type="EMBL" id="ETI48357.1"/>
    </source>
</evidence>
<protein>
    <recommendedName>
        <fullName evidence="3">SWIM-type domain-containing protein</fullName>
    </recommendedName>
</protein>
<organism evidence="1 2">
    <name type="scientific">Phytophthora nicotianae P1569</name>
    <dbReference type="NCBI Taxonomy" id="1317065"/>
    <lineage>
        <taxon>Eukaryota</taxon>
        <taxon>Sar</taxon>
        <taxon>Stramenopiles</taxon>
        <taxon>Oomycota</taxon>
        <taxon>Peronosporomycetes</taxon>
        <taxon>Peronosporales</taxon>
        <taxon>Peronosporaceae</taxon>
        <taxon>Phytophthora</taxon>
    </lineage>
</organism>
<comment type="caution">
    <text evidence="1">The sequence shown here is derived from an EMBL/GenBank/DDBJ whole genome shotgun (WGS) entry which is preliminary data.</text>
</comment>
<evidence type="ECO:0000313" key="2">
    <source>
        <dbReference type="Proteomes" id="UP000018721"/>
    </source>
</evidence>
<evidence type="ECO:0008006" key="3">
    <source>
        <dbReference type="Google" id="ProtNLM"/>
    </source>
</evidence>
<dbReference type="AlphaFoldDB" id="V9FD95"/>
<keyword evidence="2" id="KW-1185">Reference proteome</keyword>
<reference evidence="1 2" key="1">
    <citation type="submission" date="2013-11" db="EMBL/GenBank/DDBJ databases">
        <title>The Genome Sequence of Phytophthora parasitica P1569.</title>
        <authorList>
            <consortium name="The Broad Institute Genomics Platform"/>
            <person name="Russ C."/>
            <person name="Tyler B."/>
            <person name="Panabieres F."/>
            <person name="Shan W."/>
            <person name="Tripathy S."/>
            <person name="Grunwald N."/>
            <person name="Machado M."/>
            <person name="Johnson C.S."/>
            <person name="Arredondo F."/>
            <person name="Hong C."/>
            <person name="Coffey M."/>
            <person name="Young S.K."/>
            <person name="Zeng Q."/>
            <person name="Gargeya S."/>
            <person name="Fitzgerald M."/>
            <person name="Abouelleil A."/>
            <person name="Alvarado L."/>
            <person name="Chapman S.B."/>
            <person name="Gainer-Dewar J."/>
            <person name="Goldberg J."/>
            <person name="Griggs A."/>
            <person name="Gujja S."/>
            <person name="Hansen M."/>
            <person name="Howarth C."/>
            <person name="Imamovic A."/>
            <person name="Ireland A."/>
            <person name="Larimer J."/>
            <person name="McCowan C."/>
            <person name="Murphy C."/>
            <person name="Pearson M."/>
            <person name="Poon T.W."/>
            <person name="Priest M."/>
            <person name="Roberts A."/>
            <person name="Saif S."/>
            <person name="Shea T."/>
            <person name="Sykes S."/>
            <person name="Wortman J."/>
            <person name="Nusbaum C."/>
            <person name="Birren B."/>
        </authorList>
    </citation>
    <scope>NUCLEOTIDE SEQUENCE [LARGE SCALE GENOMIC DNA]</scope>
    <source>
        <strain evidence="1 2">P1569</strain>
    </source>
</reference>
<dbReference type="Proteomes" id="UP000018721">
    <property type="component" value="Unassembled WGS sequence"/>
</dbReference>
<gene>
    <name evidence="1" type="ORF">F443_07607</name>
</gene>
<proteinExistence type="predicted"/>
<dbReference type="HOGENOM" id="CLU_1943705_0_0_1"/>
<dbReference type="EMBL" id="ANIZ01001304">
    <property type="protein sequence ID" value="ETI48357.1"/>
    <property type="molecule type" value="Genomic_DNA"/>
</dbReference>
<feature type="non-terminal residue" evidence="1">
    <location>
        <position position="130"/>
    </location>
</feature>
<accession>V9FD95</accession>
<sequence>MRQQYRPGTCKAASRFYIPTRGRSKEALEVAAQFSINYARMELDGQPSTGWTVNLELKHCPCRYHAKMRDCVHLQFALQLHNYVGGDGERVMANRSKKNVVATVRTNVNQKVVLAMGAMPCSVKNNYYVH</sequence>
<name>V9FD95_PHYNI</name>